<dbReference type="Proteomes" id="UP000294530">
    <property type="component" value="Unassembled WGS sequence"/>
</dbReference>
<organism evidence="1 2">
    <name type="scientific">Bremia lactucae</name>
    <name type="common">Lettuce downy mildew</name>
    <dbReference type="NCBI Taxonomy" id="4779"/>
    <lineage>
        <taxon>Eukaryota</taxon>
        <taxon>Sar</taxon>
        <taxon>Stramenopiles</taxon>
        <taxon>Oomycota</taxon>
        <taxon>Peronosporomycetes</taxon>
        <taxon>Peronosporales</taxon>
        <taxon>Peronosporaceae</taxon>
        <taxon>Bremia</taxon>
    </lineage>
</organism>
<evidence type="ECO:0000313" key="2">
    <source>
        <dbReference type="Proteomes" id="UP000294530"/>
    </source>
</evidence>
<accession>A0A976ICQ0</accession>
<gene>
    <name evidence="1" type="ORF">CCR75_003128</name>
</gene>
<dbReference type="KEGG" id="blac:94346896"/>
<reference evidence="1 2" key="1">
    <citation type="journal article" date="2021" name="Genome Biol.">
        <title>AFLAP: assembly-free linkage analysis pipeline using k-mers from genome sequencing data.</title>
        <authorList>
            <person name="Fletcher K."/>
            <person name="Zhang L."/>
            <person name="Gil J."/>
            <person name="Han R."/>
            <person name="Cavanaugh K."/>
            <person name="Michelmore R."/>
        </authorList>
    </citation>
    <scope>NUCLEOTIDE SEQUENCE [LARGE SCALE GENOMIC DNA]</scope>
    <source>
        <strain evidence="1 2">SF5</strain>
    </source>
</reference>
<dbReference type="RefSeq" id="XP_067816370.1">
    <property type="nucleotide sequence ID" value="XM_067961225.1"/>
</dbReference>
<dbReference type="AlphaFoldDB" id="A0A976ICQ0"/>
<dbReference type="EMBL" id="SHOA02000014">
    <property type="protein sequence ID" value="TDH66871.1"/>
    <property type="molecule type" value="Genomic_DNA"/>
</dbReference>
<comment type="caution">
    <text evidence="1">The sequence shown here is derived from an EMBL/GenBank/DDBJ whole genome shotgun (WGS) entry which is preliminary data.</text>
</comment>
<keyword evidence="2" id="KW-1185">Reference proteome</keyword>
<evidence type="ECO:0000313" key="1">
    <source>
        <dbReference type="EMBL" id="TDH66871.1"/>
    </source>
</evidence>
<name>A0A976ICQ0_BRELC</name>
<proteinExistence type="predicted"/>
<sequence>MALCEISPLYKIDMRRKFRETNSSSTGFVKKWAKVCITLYTTQFWYGQGDGRHQHPHDKI</sequence>
<dbReference type="GeneID" id="94346896"/>
<protein>
    <submittedName>
        <fullName evidence="1">Uncharacterized protein</fullName>
    </submittedName>
</protein>